<feature type="transmembrane region" description="Helical" evidence="1">
    <location>
        <begin position="452"/>
        <end position="476"/>
    </location>
</feature>
<sequence>MKIYAPNIHLFAFQLYKSASNDINNSSTDKDFLWYQANAIASATLHQNLQLHQRLDVNKNPDNPRVDLLKDSEVIDDNYAVDLQGNISLNQTQDLLIKGFAHPLRIYDSYSLWLNLRRPEKENNNQTDDVDITFLRQLNQNNCFTVPANPLFLGQTLLITGWLTGAKDRQIIQQIANECLKSFFPDNYLLPPFNRQGELFGSPIFEYGLFSQLNNYQHVLIWLFTDKQADSKFNQCYQELLDLFFFRTKAVKAYKDSRKIYQELDSAYRKVEDTIDKVPKLDETQYDNKINLSNLKNQLKALPQISLTYTRLLRNLEEYQNTIAINTYNYNERLQQIKSIFANEDISFLEIFSQKNCAYFQQQINGDLGYFRHGSELLGKAIDTIRGIVEIEQAERDVEQAKRDRTLETTIQIIGIGFGGGAIASGVIVSHIDKINQPLAALSPDNQPHPFFASLILSFLAVLLFSGVGWFISWLITKWRN</sequence>
<feature type="transmembrane region" description="Helical" evidence="1">
    <location>
        <begin position="411"/>
        <end position="432"/>
    </location>
</feature>
<evidence type="ECO:0000313" key="2">
    <source>
        <dbReference type="EMBL" id="BAY71938.1"/>
    </source>
</evidence>
<evidence type="ECO:0000256" key="1">
    <source>
        <dbReference type="SAM" id="Phobius"/>
    </source>
</evidence>
<keyword evidence="1" id="KW-1133">Transmembrane helix</keyword>
<keyword evidence="1" id="KW-0812">Transmembrane</keyword>
<organism evidence="2 3">
    <name type="scientific">Trichormus variabilis NIES-23</name>
    <dbReference type="NCBI Taxonomy" id="1973479"/>
    <lineage>
        <taxon>Bacteria</taxon>
        <taxon>Bacillati</taxon>
        <taxon>Cyanobacteriota</taxon>
        <taxon>Cyanophyceae</taxon>
        <taxon>Nostocales</taxon>
        <taxon>Nostocaceae</taxon>
        <taxon>Trichormus</taxon>
    </lineage>
</organism>
<dbReference type="Proteomes" id="UP000217507">
    <property type="component" value="Chromosome"/>
</dbReference>
<evidence type="ECO:0000313" key="3">
    <source>
        <dbReference type="Proteomes" id="UP000217507"/>
    </source>
</evidence>
<dbReference type="AlphaFoldDB" id="A0A1Z4KSH8"/>
<proteinExistence type="predicted"/>
<keyword evidence="1" id="KW-0472">Membrane</keyword>
<reference evidence="2 3" key="1">
    <citation type="submission" date="2017-06" db="EMBL/GenBank/DDBJ databases">
        <title>Genome sequencing of cyanobaciteial culture collection at National Institute for Environmental Studies (NIES).</title>
        <authorList>
            <person name="Hirose Y."/>
            <person name="Shimura Y."/>
            <person name="Fujisawa T."/>
            <person name="Nakamura Y."/>
            <person name="Kawachi M."/>
        </authorList>
    </citation>
    <scope>NUCLEOTIDE SEQUENCE [LARGE SCALE GENOMIC DNA]</scope>
    <source>
        <strain evidence="2 3">NIES-23</strain>
    </source>
</reference>
<protein>
    <submittedName>
        <fullName evidence="2">Uncharacterized protein</fullName>
    </submittedName>
</protein>
<gene>
    <name evidence="2" type="ORF">NIES23_47620</name>
</gene>
<name>A0A1Z4KSH8_ANAVA</name>
<dbReference type="EMBL" id="AP018216">
    <property type="protein sequence ID" value="BAY71938.1"/>
    <property type="molecule type" value="Genomic_DNA"/>
</dbReference>
<accession>A0A1Z4KSH8</accession>